<feature type="compositionally biased region" description="Polar residues" evidence="2">
    <location>
        <begin position="621"/>
        <end position="642"/>
    </location>
</feature>
<reference evidence="5" key="1">
    <citation type="submission" date="2015-06" db="EMBL/GenBank/DDBJ databases">
        <title>Expansion of signal transduction pathways in fungi by whole-genome duplication.</title>
        <authorList>
            <consortium name="DOE Joint Genome Institute"/>
            <person name="Corrochano L.M."/>
            <person name="Kuo A."/>
            <person name="Marcet-Houben M."/>
            <person name="Polaino S."/>
            <person name="Salamov A."/>
            <person name="Villalobos J.M."/>
            <person name="Alvarez M.I."/>
            <person name="Avalos J."/>
            <person name="Benito E.P."/>
            <person name="Benoit I."/>
            <person name="Burger G."/>
            <person name="Camino L.P."/>
            <person name="Canovas D."/>
            <person name="Cerda-Olmedo E."/>
            <person name="Cheng J.-F."/>
            <person name="Dominguez A."/>
            <person name="Elias M."/>
            <person name="Eslava A.P."/>
            <person name="Glaser F."/>
            <person name="Grimwood J."/>
            <person name="Gutierrez G."/>
            <person name="Heitman J."/>
            <person name="Henrissat B."/>
            <person name="Iturriaga E.A."/>
            <person name="Lang B.F."/>
            <person name="Lavin J.L."/>
            <person name="Lee S."/>
            <person name="Li W."/>
            <person name="Lindquist E."/>
            <person name="Lopez-Garcia S."/>
            <person name="Luque E.M."/>
            <person name="Marcos A.T."/>
            <person name="Martin J."/>
            <person name="McCluskey K."/>
            <person name="Medina H.R."/>
            <person name="Miralles-Duran A."/>
            <person name="Miyazaki A."/>
            <person name="Munoz-Torres E."/>
            <person name="Oguiza J.A."/>
            <person name="Ohm R."/>
            <person name="Olmedo M."/>
            <person name="Orejas M."/>
            <person name="Ortiz-Castellanos L."/>
            <person name="Pisabarro A.G."/>
            <person name="Rodriguez-Romero J."/>
            <person name="Ruiz-Herrera J."/>
            <person name="Ruiz-Vazquez R."/>
            <person name="Sanz C."/>
            <person name="Schackwitz W."/>
            <person name="Schmutz J."/>
            <person name="Shahriari M."/>
            <person name="Shelest E."/>
            <person name="Silva-Franco F."/>
            <person name="Soanes D."/>
            <person name="Syed K."/>
            <person name="Tagua V.G."/>
            <person name="Talbot N.J."/>
            <person name="Thon M."/>
            <person name="De vries R.P."/>
            <person name="Wiebenga A."/>
            <person name="Yadav J.S."/>
            <person name="Braun E.L."/>
            <person name="Baker S."/>
            <person name="Garre V."/>
            <person name="Horwitz B."/>
            <person name="Torres-Martinez S."/>
            <person name="Idnurm A."/>
            <person name="Herrera-Estrella A."/>
            <person name="Gabaldon T."/>
            <person name="Grigoriev I.V."/>
        </authorList>
    </citation>
    <scope>NUCLEOTIDE SEQUENCE [LARGE SCALE GENOMIC DNA]</scope>
    <source>
        <strain evidence="5">NRRL 1555(-)</strain>
    </source>
</reference>
<dbReference type="EMBL" id="KV441027">
    <property type="protein sequence ID" value="OAD65883.1"/>
    <property type="molecule type" value="Genomic_DNA"/>
</dbReference>
<evidence type="ECO:0000313" key="5">
    <source>
        <dbReference type="Proteomes" id="UP000077315"/>
    </source>
</evidence>
<dbReference type="VEuPathDB" id="FungiDB:PHYBLDRAFT_200783"/>
<feature type="compositionally biased region" description="Polar residues" evidence="2">
    <location>
        <begin position="719"/>
        <end position="732"/>
    </location>
</feature>
<feature type="compositionally biased region" description="Low complexity" evidence="2">
    <location>
        <begin position="733"/>
        <end position="772"/>
    </location>
</feature>
<feature type="compositionally biased region" description="Polar residues" evidence="2">
    <location>
        <begin position="773"/>
        <end position="789"/>
    </location>
</feature>
<dbReference type="RefSeq" id="XP_018283923.1">
    <property type="nucleotide sequence ID" value="XM_018439722.1"/>
</dbReference>
<dbReference type="SUPFAM" id="SSF111347">
    <property type="entry name" value="Rap/Ran-GAP"/>
    <property type="match status" value="1"/>
</dbReference>
<evidence type="ECO:0000313" key="4">
    <source>
        <dbReference type="EMBL" id="OAD65883.1"/>
    </source>
</evidence>
<organism evidence="4 5">
    <name type="scientific">Phycomyces blakesleeanus (strain ATCC 8743b / DSM 1359 / FGSC 10004 / NBRC 33097 / NRRL 1555)</name>
    <dbReference type="NCBI Taxonomy" id="763407"/>
    <lineage>
        <taxon>Eukaryota</taxon>
        <taxon>Fungi</taxon>
        <taxon>Fungi incertae sedis</taxon>
        <taxon>Mucoromycota</taxon>
        <taxon>Mucoromycotina</taxon>
        <taxon>Mucoromycetes</taxon>
        <taxon>Mucorales</taxon>
        <taxon>Phycomycetaceae</taxon>
        <taxon>Phycomyces</taxon>
    </lineage>
</organism>
<name>A0A162TBW3_PHYB8</name>
<feature type="region of interest" description="Disordered" evidence="2">
    <location>
        <begin position="599"/>
        <end position="656"/>
    </location>
</feature>
<evidence type="ECO:0000256" key="1">
    <source>
        <dbReference type="ARBA" id="ARBA00022468"/>
    </source>
</evidence>
<dbReference type="OrthoDB" id="2499658at2759"/>
<dbReference type="AlphaFoldDB" id="A0A162TBW3"/>
<dbReference type="GO" id="GO:0051056">
    <property type="term" value="P:regulation of small GTPase mediated signal transduction"/>
    <property type="evidence" value="ECO:0007669"/>
    <property type="project" value="InterPro"/>
</dbReference>
<keyword evidence="5" id="KW-1185">Reference proteome</keyword>
<sequence length="864" mass="96193">MSQLPTVRECYEWINEHCASLLNSRVISEKDLLMVLDSARILISALDAPIPQKTALELGLQKLRQQQQQESDANNPDQNEEISWTITIQELQKLFQNVLPWIQFPEKTITNNSNNDNNNNDNDNDNNNDNSDNSNNSNNNSNIIKMNKSGINGHYKIEEARILPHRYSQADYASMGTDPVDAQAIWFRQRFVGKSYISLIGPMASNRDTHKENVIISVVQEYSPHGYNIIIRHKEYNEVRIVPESTAKYTEMRLEAANQGHLLHCGHSDRKQRPLRSLSSAIISSTQTHSSKRMRAALLSIYPTIDLRLFKELTAEATILAGLEKDLIKFDEMNISQGYKFGVLSVKDGQTTEEEWFSNSGLSAPCEQFLEMMGSRVELKGYGGYAAGLDTKTGESGEVSYVSSWEHRNIMYHVGPLMPLKTTDRQQVHRKKYIGNDIVCLVFLEGPESKFDPNEIHSQFLHVFVLVSPETVQDRQMWRVQVMANKNISDFGPWLPSPPLLSSNELYGFLTLKLINAENAALKSDKFASMNAKTRTAMLKSIIETGLDANNVTRSFSTGRLLDGGYNVKPPSFKSRGYTFGERPKSAGAAAAITTTTITNSNNSNINSNNSTKQNHRNSRTLRNLYTSSLDNNPRSLTPDQMTSSTSTSTIVPIPTSSRSNVLKDFKSGFGRRRSSSTQAMMLPLMASDMTLLCEHDHHDNAHSLCNPPTLIHRHSSSLFSKTHQDIQQQQPNTNNDNSNNVYSNTNTNNNNPNNNNNNSDNTGTGTSTGTGASASKQGGILSSITSHPTIKPNHSKSSSASPGEGGLRSRAQHLMTSVMGRRTQRTVTVNLPGIPRSKTFINDSTISLQSMAHYSKGKPDEVE</sequence>
<dbReference type="GO" id="GO:0005096">
    <property type="term" value="F:GTPase activator activity"/>
    <property type="evidence" value="ECO:0007669"/>
    <property type="project" value="UniProtKB-KW"/>
</dbReference>
<evidence type="ECO:0000259" key="3">
    <source>
        <dbReference type="PROSITE" id="PS50085"/>
    </source>
</evidence>
<feature type="compositionally biased region" description="Low complexity" evidence="2">
    <location>
        <begin position="643"/>
        <end position="656"/>
    </location>
</feature>
<protein>
    <recommendedName>
        <fullName evidence="3">Rap-GAP domain-containing protein</fullName>
    </recommendedName>
</protein>
<keyword evidence="1" id="KW-0343">GTPase activation</keyword>
<dbReference type="Pfam" id="PF02145">
    <property type="entry name" value="Rap_GAP"/>
    <property type="match status" value="1"/>
</dbReference>
<accession>A0A162TBW3</accession>
<feature type="domain" description="Rap-GAP" evidence="3">
    <location>
        <begin position="327"/>
        <end position="542"/>
    </location>
</feature>
<dbReference type="Gene3D" id="3.40.50.11210">
    <property type="entry name" value="Rap/Ran-GAP"/>
    <property type="match status" value="1"/>
</dbReference>
<evidence type="ECO:0000256" key="2">
    <source>
        <dbReference type="SAM" id="MobiDB-lite"/>
    </source>
</evidence>
<feature type="region of interest" description="Disordered" evidence="2">
    <location>
        <begin position="719"/>
        <end position="808"/>
    </location>
</feature>
<dbReference type="InterPro" id="IPR035974">
    <property type="entry name" value="Rap/Ran-GAP_sf"/>
</dbReference>
<dbReference type="InterPro" id="IPR000331">
    <property type="entry name" value="Rap/Ran_GAP_dom"/>
</dbReference>
<proteinExistence type="predicted"/>
<dbReference type="PANTHER" id="PTHR15711">
    <property type="entry name" value="RAP GTPASE-ACTIVATING PROTEIN"/>
    <property type="match status" value="1"/>
</dbReference>
<dbReference type="Proteomes" id="UP000077315">
    <property type="component" value="Unassembled WGS sequence"/>
</dbReference>
<dbReference type="InParanoid" id="A0A162TBW3"/>
<dbReference type="GeneID" id="29000628"/>
<dbReference type="STRING" id="763407.A0A162TBW3"/>
<dbReference type="InterPro" id="IPR050989">
    <property type="entry name" value="Rap1_Ran_GAP"/>
</dbReference>
<feature type="compositionally biased region" description="Low complexity" evidence="2">
    <location>
        <begin position="599"/>
        <end position="612"/>
    </location>
</feature>
<feature type="compositionally biased region" description="Low complexity" evidence="2">
    <location>
        <begin position="111"/>
        <end position="142"/>
    </location>
</feature>
<gene>
    <name evidence="4" type="ORF">PHYBLDRAFT_200783</name>
</gene>
<feature type="region of interest" description="Disordered" evidence="2">
    <location>
        <begin position="109"/>
        <end position="147"/>
    </location>
</feature>
<dbReference type="PROSITE" id="PS50085">
    <property type="entry name" value="RAPGAP"/>
    <property type="match status" value="1"/>
</dbReference>